<dbReference type="EMBL" id="BSXG01000023">
    <property type="protein sequence ID" value="GME25872.1"/>
    <property type="molecule type" value="Genomic_DNA"/>
</dbReference>
<name>A0ACB5RZH3_9PEZI</name>
<gene>
    <name evidence="1" type="primary">g2745</name>
    <name evidence="1" type="ORF">NpPPO83_00002745</name>
</gene>
<evidence type="ECO:0000313" key="2">
    <source>
        <dbReference type="Proteomes" id="UP001165186"/>
    </source>
</evidence>
<keyword evidence="2" id="KW-1185">Reference proteome</keyword>
<evidence type="ECO:0000313" key="1">
    <source>
        <dbReference type="EMBL" id="GME25872.1"/>
    </source>
</evidence>
<comment type="caution">
    <text evidence="1">The sequence shown here is derived from an EMBL/GenBank/DDBJ whole genome shotgun (WGS) entry which is preliminary data.</text>
</comment>
<accession>A0ACB5RZH3</accession>
<reference evidence="1" key="1">
    <citation type="submission" date="2024-09" db="EMBL/GenBank/DDBJ databases">
        <title>Draft Genome Sequences of Neofusicoccum parvum.</title>
        <authorList>
            <person name="Ashida A."/>
            <person name="Camagna M."/>
            <person name="Tanaka A."/>
            <person name="Takemoto D."/>
        </authorList>
    </citation>
    <scope>NUCLEOTIDE SEQUENCE</scope>
    <source>
        <strain evidence="1">PPO83</strain>
    </source>
</reference>
<protein>
    <submittedName>
        <fullName evidence="1">NRPS-like enzyme</fullName>
    </submittedName>
</protein>
<sequence>MLSVIPASAAEAPHVTSKHSFDAQVNTIDSDSEPETMPPEPRTVDELMRSRSRTDPDLPLISYPSSGIEYVDYTPRQLDIFAYRVAQKYQALIPQRKTSTEKPAVIGLLGPSNLEYLVTMLALSKLGHTVMFMSTRISQEAHASLLNTTGSRHMVIDQSFGDMAAALKRDNIPDLNVIPIAGAEVYSGPISDSDSIDTRMDRDLDPALEQSHVAWIIHSSGSTGLPKPIFQTQRAALKNYATNMNMRGFITLPLFHAHGIGSLFRAVDSRKQIHLYNASLPLAKQYLIDIIKKHDFEIFYGVPYVLNLLAEDQEGLDLLARFKIVMFGGSSCPDSLGHKLTGHGVYLVSHYGSTETGQLMTSFRPRDDRGWDYLRPSDAVRPFLRFEDRGGGLYECVCLQGWPSKVTSNRPDGAYATKDCFTAHPTLPDAWKYYCRLDDTLTLNNGEKANPLQLEGAARQCALVDEAVMFGAGKARLGLALVLSSEGAAAPRERVVDEMFAAVEPAHATLPAYAKIDPEMVMLLPPDTQYRVTDKGTVIRQAFYKQFAAEIDAMYEEKADADALALEEPELRDFIRKEVAAVLALPDPAALADEQDFFGLGMDSLQTTRLRTAFVKKLDLAGKQLGLNCVFDYPSVAALAHHLYALRTGEDARQVSKEEEMQALIEQYSTFVEHVPQTREVEGEYVIVTGATGSLGAHVAAQLAQLPTVRQVYCLVRAPSATAAQDRVVRSMRARRVWSSLPASSQTKITALPADLSRADLGLPAATLSTLRTQLSAVIHCAWSVNFNLQLRSFAADCIAGQTHLLNLCLSTRSPTPAPFNFCSSISTVFNFCSSISTVFNTPAPPSSPDAATITIPEALPPALSCAQHMGYAQSKLVAEHLCARAAARAPALRARVLRVGQIVGDAVHGVWNASEAVPLMLRTAMSLRALPRLPDAVRWLPVDVVARACVEVGLAGGAPAGVFNVVNPTPLRWTEELLPVLREAGLRFEEVGVGEWLARLREGEQDPERNPPVKLLAFWEGKYGGKVEEGEEARTPEVRWETERVREWSQAMATVDKPGKELLEKIVGYFVNEAWKRA</sequence>
<organism evidence="1 2">
    <name type="scientific">Neofusicoccum parvum</name>
    <dbReference type="NCBI Taxonomy" id="310453"/>
    <lineage>
        <taxon>Eukaryota</taxon>
        <taxon>Fungi</taxon>
        <taxon>Dikarya</taxon>
        <taxon>Ascomycota</taxon>
        <taxon>Pezizomycotina</taxon>
        <taxon>Dothideomycetes</taxon>
        <taxon>Dothideomycetes incertae sedis</taxon>
        <taxon>Botryosphaeriales</taxon>
        <taxon>Botryosphaeriaceae</taxon>
        <taxon>Neofusicoccum</taxon>
    </lineage>
</organism>
<proteinExistence type="predicted"/>
<dbReference type="Proteomes" id="UP001165186">
    <property type="component" value="Unassembled WGS sequence"/>
</dbReference>